<keyword evidence="1" id="KW-0472">Membrane</keyword>
<name>A0AAX4KX33_9CREN</name>
<keyword evidence="3" id="KW-1185">Reference proteome</keyword>
<evidence type="ECO:0008006" key="4">
    <source>
        <dbReference type="Google" id="ProtNLM"/>
    </source>
</evidence>
<gene>
    <name evidence="2" type="ORF">V6M85_08010</name>
</gene>
<reference evidence="2 3" key="1">
    <citation type="submission" date="2024-02" db="EMBL/GenBank/DDBJ databases">
        <title>STSV induces naive adaptation in Sulfolobus.</title>
        <authorList>
            <person name="Xiang X."/>
            <person name="Song M."/>
        </authorList>
    </citation>
    <scope>NUCLEOTIDE SEQUENCE [LARGE SCALE GENOMIC DNA]</scope>
    <source>
        <strain evidence="2 3">RT2</strain>
    </source>
</reference>
<dbReference type="EMBL" id="CP146016">
    <property type="protein sequence ID" value="WWQ59444.1"/>
    <property type="molecule type" value="Genomic_DNA"/>
</dbReference>
<feature type="transmembrane region" description="Helical" evidence="1">
    <location>
        <begin position="480"/>
        <end position="502"/>
    </location>
</feature>
<evidence type="ECO:0000313" key="3">
    <source>
        <dbReference type="Proteomes" id="UP001432202"/>
    </source>
</evidence>
<sequence>MSPRIFLLFLIIISSVTLVAMSDSNSNSLLVMYQQYSSTLQITPSHITYKYSYTTYNTTLSRSNNERTVTYNSYSFDVNVGNTANYTGQIKVTVSPFTISINSQIPQLARVILIEPNLMEELVWSGFTNGSTTVTGIAYFNSTVQLILQFLNGTNFANVTFNISHSQQAYEKSVSLLLHKVTLTMTGETQLTITLQSTYPERYSGMEFSYEGIETEAPYNTSIAYYNGTYVPAMIWEGEASGLFSTEVTQARGNVGFTNIEFFGANGSIIGDLDSSFSSIYLSHQGLLINITYNSITSHLKVIINPNAQYIKAKPETVSVIPVNGNPAVVVITNQGVESTANVNLYHQVVVLKPATLVFLNVTNASGYVMIMPNGSYEYVNQVTPSSVKVTNVSIGGKSYISQVVNVSASGYIVFNVSLARNESVTVFKEASNGMEQLNPNNYFVYNGKVVVFDDPATTYYIVYGYAPQMQASNLLSTPILIYTLIGIIVVVIIAVAILLMLRRK</sequence>
<organism evidence="2 3">
    <name type="scientific">Sulfolobus tengchongensis</name>
    <dbReference type="NCBI Taxonomy" id="207809"/>
    <lineage>
        <taxon>Archaea</taxon>
        <taxon>Thermoproteota</taxon>
        <taxon>Thermoprotei</taxon>
        <taxon>Sulfolobales</taxon>
        <taxon>Sulfolobaceae</taxon>
        <taxon>Sulfolobus</taxon>
    </lineage>
</organism>
<accession>A0AAX4KX33</accession>
<keyword evidence="1" id="KW-1133">Transmembrane helix</keyword>
<dbReference type="GeneID" id="89336704"/>
<proteinExistence type="predicted"/>
<dbReference type="RefSeq" id="WP_338598603.1">
    <property type="nucleotide sequence ID" value="NZ_CP146016.1"/>
</dbReference>
<dbReference type="Proteomes" id="UP001432202">
    <property type="component" value="Chromosome"/>
</dbReference>
<evidence type="ECO:0000313" key="2">
    <source>
        <dbReference type="EMBL" id="WWQ59444.1"/>
    </source>
</evidence>
<keyword evidence="1" id="KW-0812">Transmembrane</keyword>
<protein>
    <recommendedName>
        <fullName evidence="4">Thermopsin</fullName>
    </recommendedName>
</protein>
<evidence type="ECO:0000256" key="1">
    <source>
        <dbReference type="SAM" id="Phobius"/>
    </source>
</evidence>
<dbReference type="AlphaFoldDB" id="A0AAX4KX33"/>